<protein>
    <submittedName>
        <fullName evidence="3">Uncharacterized protein</fullName>
    </submittedName>
</protein>
<feature type="compositionally biased region" description="Polar residues" evidence="1">
    <location>
        <begin position="1"/>
        <end position="14"/>
    </location>
</feature>
<dbReference type="EMBL" id="UATL01000002">
    <property type="protein sequence ID" value="SPY43693.1"/>
    <property type="molecule type" value="Genomic_DNA"/>
</dbReference>
<dbReference type="OrthoDB" id="5918848at2"/>
<sequence length="187" mass="20190">MQYPVSTQINQQQTQEEKNMEQNTSNQAFFKNKQRGASLENFIFWMIAASLILVVIVGLYMKATSGARNMTVKSDVGVIIAASQQWGGNNKTGISMTKLCEAGSHYLTNEICGAAKNGTNANPYGGNYAIKVDPANPSRVQIDITGIDANYVNVVANDLAPLSFDNCRLADGCATLKKTGNSVTLTR</sequence>
<name>A0A2T3QCU2_PHODM</name>
<dbReference type="AlphaFoldDB" id="A0A2T3QCU2"/>
<dbReference type="Proteomes" id="UP000251647">
    <property type="component" value="Unassembled WGS sequence"/>
</dbReference>
<evidence type="ECO:0000313" key="4">
    <source>
        <dbReference type="Proteomes" id="UP000251647"/>
    </source>
</evidence>
<proteinExistence type="predicted"/>
<keyword evidence="2" id="KW-0472">Membrane</keyword>
<evidence type="ECO:0000256" key="1">
    <source>
        <dbReference type="SAM" id="MobiDB-lite"/>
    </source>
</evidence>
<reference evidence="3 4" key="1">
    <citation type="submission" date="2018-06" db="EMBL/GenBank/DDBJ databases">
        <authorList>
            <consortium name="Pathogen Informatics"/>
            <person name="Doyle S."/>
        </authorList>
    </citation>
    <scope>NUCLEOTIDE SEQUENCE [LARGE SCALE GENOMIC DNA]</scope>
    <source>
        <strain evidence="3 4">NCTC11647</strain>
    </source>
</reference>
<keyword evidence="2" id="KW-0812">Transmembrane</keyword>
<evidence type="ECO:0000313" key="3">
    <source>
        <dbReference type="EMBL" id="SPY43693.1"/>
    </source>
</evidence>
<organism evidence="3 4">
    <name type="scientific">Photobacterium damselae</name>
    <dbReference type="NCBI Taxonomy" id="38293"/>
    <lineage>
        <taxon>Bacteria</taxon>
        <taxon>Pseudomonadati</taxon>
        <taxon>Pseudomonadota</taxon>
        <taxon>Gammaproteobacteria</taxon>
        <taxon>Vibrionales</taxon>
        <taxon>Vibrionaceae</taxon>
        <taxon>Photobacterium</taxon>
    </lineage>
</organism>
<feature type="transmembrane region" description="Helical" evidence="2">
    <location>
        <begin position="42"/>
        <end position="61"/>
    </location>
</feature>
<gene>
    <name evidence="3" type="ORF">NCTC11647_02607</name>
</gene>
<accession>A0A2T3QCU2</accession>
<evidence type="ECO:0000256" key="2">
    <source>
        <dbReference type="SAM" id="Phobius"/>
    </source>
</evidence>
<keyword evidence="2" id="KW-1133">Transmembrane helix</keyword>
<feature type="region of interest" description="Disordered" evidence="1">
    <location>
        <begin position="1"/>
        <end position="23"/>
    </location>
</feature>
<dbReference type="RefSeq" id="WP_005307199.1">
    <property type="nucleotide sequence ID" value="NZ_PYOG01000028.1"/>
</dbReference>